<name>A0A2G9SEX0_AQUCT</name>
<protein>
    <submittedName>
        <fullName evidence="1">Uncharacterized protein</fullName>
    </submittedName>
</protein>
<keyword evidence="2" id="KW-1185">Reference proteome</keyword>
<dbReference type="Proteomes" id="UP000228934">
    <property type="component" value="Unassembled WGS sequence"/>
</dbReference>
<organism evidence="1 2">
    <name type="scientific">Aquarana catesbeiana</name>
    <name type="common">American bullfrog</name>
    <name type="synonym">Rana catesbeiana</name>
    <dbReference type="NCBI Taxonomy" id="8400"/>
    <lineage>
        <taxon>Eukaryota</taxon>
        <taxon>Metazoa</taxon>
        <taxon>Chordata</taxon>
        <taxon>Craniata</taxon>
        <taxon>Vertebrata</taxon>
        <taxon>Euteleostomi</taxon>
        <taxon>Amphibia</taxon>
        <taxon>Batrachia</taxon>
        <taxon>Anura</taxon>
        <taxon>Neobatrachia</taxon>
        <taxon>Ranoidea</taxon>
        <taxon>Ranidae</taxon>
        <taxon>Aquarana</taxon>
    </lineage>
</organism>
<proteinExistence type="predicted"/>
<evidence type="ECO:0000313" key="2">
    <source>
        <dbReference type="Proteomes" id="UP000228934"/>
    </source>
</evidence>
<dbReference type="EMBL" id="KV924401">
    <property type="protein sequence ID" value="PIO38700.1"/>
    <property type="molecule type" value="Genomic_DNA"/>
</dbReference>
<sequence length="90" mass="9909">MVSLPSGLWEEARDCSNKGRTLQERTEHKAGILRRACGTQSETHLGSSTAISLFKIVRSVAEIVSSTISSLFTIFRSVAETVSEHRIGCW</sequence>
<reference evidence="2" key="1">
    <citation type="journal article" date="2017" name="Nat. Commun.">
        <title>The North American bullfrog draft genome provides insight into hormonal regulation of long noncoding RNA.</title>
        <authorList>
            <person name="Hammond S.A."/>
            <person name="Warren R.L."/>
            <person name="Vandervalk B.P."/>
            <person name="Kucuk E."/>
            <person name="Khan H."/>
            <person name="Gibb E.A."/>
            <person name="Pandoh P."/>
            <person name="Kirk H."/>
            <person name="Zhao Y."/>
            <person name="Jones M."/>
            <person name="Mungall A.J."/>
            <person name="Coope R."/>
            <person name="Pleasance S."/>
            <person name="Moore R.A."/>
            <person name="Holt R.A."/>
            <person name="Round J.M."/>
            <person name="Ohora S."/>
            <person name="Walle B.V."/>
            <person name="Veldhoen N."/>
            <person name="Helbing C.C."/>
            <person name="Birol I."/>
        </authorList>
    </citation>
    <scope>NUCLEOTIDE SEQUENCE [LARGE SCALE GENOMIC DNA]</scope>
</reference>
<evidence type="ECO:0000313" key="1">
    <source>
        <dbReference type="EMBL" id="PIO38700.1"/>
    </source>
</evidence>
<gene>
    <name evidence="1" type="ORF">AB205_0197030</name>
</gene>
<accession>A0A2G9SEX0</accession>
<dbReference type="AlphaFoldDB" id="A0A2G9SEX0"/>